<sequence length="254" mass="28142">MLRLASRRQRVLVKWRQSNCFSQKYGISTFQTCTNTVKSSVAKTFLSQPRSFEISHTHQIWYQAANDNVRIYWKSVALAAGIGGALGLLNEPKPVACATNKGGDEDFIEQAKKMVQELSNIAMAQFTSLFPENYSYLHKKVDECLASGKGGQISLGFCMGMCAGFALKKVSKLGAVILGKLFIILQCASYSGYVNVNYKRFKREFKGYVDIDKDGVLDTKDLDSMYKLIMEVLEFSLPASSGLAAGFILGFRLG</sequence>
<accession>A0AAV0UII1</accession>
<keyword evidence="8" id="KW-1185">Reference proteome</keyword>
<dbReference type="Pfam" id="PF04930">
    <property type="entry name" value="FUN14"/>
    <property type="match status" value="1"/>
</dbReference>
<dbReference type="InterPro" id="IPR007014">
    <property type="entry name" value="FUN14"/>
</dbReference>
<protein>
    <recommendedName>
        <fullName evidence="9">EF-hand domain-containing protein</fullName>
    </recommendedName>
</protein>
<evidence type="ECO:0000256" key="2">
    <source>
        <dbReference type="ARBA" id="ARBA00009160"/>
    </source>
</evidence>
<feature type="transmembrane region" description="Helical" evidence="6">
    <location>
        <begin position="173"/>
        <end position="193"/>
    </location>
</feature>
<dbReference type="EMBL" id="CANTFM010001120">
    <property type="protein sequence ID" value="CAI5735325.1"/>
    <property type="molecule type" value="Genomic_DNA"/>
</dbReference>
<dbReference type="Proteomes" id="UP001162029">
    <property type="component" value="Unassembled WGS sequence"/>
</dbReference>
<evidence type="ECO:0000256" key="3">
    <source>
        <dbReference type="ARBA" id="ARBA00022692"/>
    </source>
</evidence>
<name>A0AAV0UII1_9STRA</name>
<comment type="caution">
    <text evidence="7">The sequence shown here is derived from an EMBL/GenBank/DDBJ whole genome shotgun (WGS) entry which is preliminary data.</text>
</comment>
<dbReference type="AlphaFoldDB" id="A0AAV0UII1"/>
<evidence type="ECO:0000313" key="7">
    <source>
        <dbReference type="EMBL" id="CAI5735325.1"/>
    </source>
</evidence>
<proteinExistence type="inferred from homology"/>
<keyword evidence="5 6" id="KW-0472">Membrane</keyword>
<dbReference type="GO" id="GO:0000422">
    <property type="term" value="P:autophagy of mitochondrion"/>
    <property type="evidence" value="ECO:0007669"/>
    <property type="project" value="TreeGrafter"/>
</dbReference>
<keyword evidence="4 6" id="KW-1133">Transmembrane helix</keyword>
<evidence type="ECO:0000256" key="4">
    <source>
        <dbReference type="ARBA" id="ARBA00022989"/>
    </source>
</evidence>
<comment type="similarity">
    <text evidence="2">Belongs to the FUN14 family.</text>
</comment>
<evidence type="ECO:0000256" key="6">
    <source>
        <dbReference type="SAM" id="Phobius"/>
    </source>
</evidence>
<keyword evidence="3 6" id="KW-0812">Transmembrane</keyword>
<dbReference type="GO" id="GO:0005741">
    <property type="term" value="C:mitochondrial outer membrane"/>
    <property type="evidence" value="ECO:0007669"/>
    <property type="project" value="TreeGrafter"/>
</dbReference>
<evidence type="ECO:0000313" key="8">
    <source>
        <dbReference type="Proteomes" id="UP001162029"/>
    </source>
</evidence>
<dbReference type="PANTHER" id="PTHR21346">
    <property type="entry name" value="FUN14 DOMAIN CONTAINING"/>
    <property type="match status" value="1"/>
</dbReference>
<reference evidence="7" key="1">
    <citation type="submission" date="2022-12" db="EMBL/GenBank/DDBJ databases">
        <authorList>
            <person name="Webb A."/>
        </authorList>
    </citation>
    <scope>NUCLEOTIDE SEQUENCE</scope>
    <source>
        <strain evidence="7">Pd1</strain>
    </source>
</reference>
<evidence type="ECO:0000256" key="1">
    <source>
        <dbReference type="ARBA" id="ARBA00004370"/>
    </source>
</evidence>
<evidence type="ECO:0000256" key="5">
    <source>
        <dbReference type="ARBA" id="ARBA00023136"/>
    </source>
</evidence>
<dbReference type="PANTHER" id="PTHR21346:SF0">
    <property type="entry name" value="RE45833P"/>
    <property type="match status" value="1"/>
</dbReference>
<organism evidence="7 8">
    <name type="scientific">Peronospora destructor</name>
    <dbReference type="NCBI Taxonomy" id="86335"/>
    <lineage>
        <taxon>Eukaryota</taxon>
        <taxon>Sar</taxon>
        <taxon>Stramenopiles</taxon>
        <taxon>Oomycota</taxon>
        <taxon>Peronosporomycetes</taxon>
        <taxon>Peronosporales</taxon>
        <taxon>Peronosporaceae</taxon>
        <taxon>Peronospora</taxon>
    </lineage>
</organism>
<comment type="subcellular location">
    <subcellularLocation>
        <location evidence="1">Membrane</location>
    </subcellularLocation>
</comment>
<gene>
    <name evidence="7" type="ORF">PDE001_LOCUS5983</name>
</gene>
<dbReference type="InterPro" id="IPR018247">
    <property type="entry name" value="EF_Hand_1_Ca_BS"/>
</dbReference>
<dbReference type="PROSITE" id="PS00018">
    <property type="entry name" value="EF_HAND_1"/>
    <property type="match status" value="1"/>
</dbReference>
<evidence type="ECO:0008006" key="9">
    <source>
        <dbReference type="Google" id="ProtNLM"/>
    </source>
</evidence>